<evidence type="ECO:0000256" key="1">
    <source>
        <dbReference type="SAM" id="MobiDB-lite"/>
    </source>
</evidence>
<feature type="region of interest" description="Disordered" evidence="1">
    <location>
        <begin position="937"/>
        <end position="996"/>
    </location>
</feature>
<dbReference type="PANTHER" id="PTHR32166">
    <property type="entry name" value="OSJNBA0013A04.12 PROTEIN"/>
    <property type="match status" value="1"/>
</dbReference>
<dbReference type="Proteomes" id="UP000265515">
    <property type="component" value="Unassembled WGS sequence"/>
</dbReference>
<keyword evidence="4" id="KW-1185">Reference proteome</keyword>
<dbReference type="InterPro" id="IPR036397">
    <property type="entry name" value="RNaseH_sf"/>
</dbReference>
<feature type="domain" description="Integrase catalytic" evidence="2">
    <location>
        <begin position="1142"/>
        <end position="1258"/>
    </location>
</feature>
<evidence type="ECO:0000313" key="3">
    <source>
        <dbReference type="EMBL" id="GBG89162.1"/>
    </source>
</evidence>
<dbReference type="Pfam" id="PF04937">
    <property type="entry name" value="DUF659"/>
    <property type="match status" value="1"/>
</dbReference>
<dbReference type="Pfam" id="PF05699">
    <property type="entry name" value="Dimer_Tnp_hAT"/>
    <property type="match status" value="1"/>
</dbReference>
<feature type="compositionally biased region" description="Basic and acidic residues" evidence="1">
    <location>
        <begin position="1038"/>
        <end position="1048"/>
    </location>
</feature>
<dbReference type="Gene3D" id="3.30.420.10">
    <property type="entry name" value="Ribonuclease H-like superfamily/Ribonuclease H"/>
    <property type="match status" value="1"/>
</dbReference>
<comment type="caution">
    <text evidence="3">The sequence shown here is derived from an EMBL/GenBank/DDBJ whole genome shotgun (WGS) entry which is preliminary data.</text>
</comment>
<protein>
    <recommendedName>
        <fullName evidence="2">Integrase catalytic domain-containing protein</fullName>
    </recommendedName>
</protein>
<organism evidence="3 4">
    <name type="scientific">Chara braunii</name>
    <name type="common">Braun's stonewort</name>
    <dbReference type="NCBI Taxonomy" id="69332"/>
    <lineage>
        <taxon>Eukaryota</taxon>
        <taxon>Viridiplantae</taxon>
        <taxon>Streptophyta</taxon>
        <taxon>Charophyceae</taxon>
        <taxon>Charales</taxon>
        <taxon>Characeae</taxon>
        <taxon>Chara</taxon>
    </lineage>
</organism>
<feature type="compositionally biased region" description="Basic and acidic residues" evidence="1">
    <location>
        <begin position="54"/>
        <end position="64"/>
    </location>
</feature>
<dbReference type="SUPFAM" id="SSF53098">
    <property type="entry name" value="Ribonuclease H-like"/>
    <property type="match status" value="2"/>
</dbReference>
<dbReference type="InterPro" id="IPR001584">
    <property type="entry name" value="Integrase_cat-core"/>
</dbReference>
<gene>
    <name evidence="3" type="ORF">CBR_g48869</name>
</gene>
<feature type="compositionally biased region" description="Basic residues" evidence="1">
    <location>
        <begin position="956"/>
        <end position="968"/>
    </location>
</feature>
<feature type="region of interest" description="Disordered" evidence="1">
    <location>
        <begin position="1019"/>
        <end position="1109"/>
    </location>
</feature>
<dbReference type="InterPro" id="IPR007021">
    <property type="entry name" value="DUF659"/>
</dbReference>
<feature type="region of interest" description="Disordered" evidence="1">
    <location>
        <begin position="267"/>
        <end position="306"/>
    </location>
</feature>
<dbReference type="EMBL" id="BFEA01000720">
    <property type="protein sequence ID" value="GBG89162.1"/>
    <property type="molecule type" value="Genomic_DNA"/>
</dbReference>
<reference evidence="3 4" key="1">
    <citation type="journal article" date="2018" name="Cell">
        <title>The Chara Genome: Secondary Complexity and Implications for Plant Terrestrialization.</title>
        <authorList>
            <person name="Nishiyama T."/>
            <person name="Sakayama H."/>
            <person name="Vries J.D."/>
            <person name="Buschmann H."/>
            <person name="Saint-Marcoux D."/>
            <person name="Ullrich K.K."/>
            <person name="Haas F.B."/>
            <person name="Vanderstraeten L."/>
            <person name="Becker D."/>
            <person name="Lang D."/>
            <person name="Vosolsobe S."/>
            <person name="Rombauts S."/>
            <person name="Wilhelmsson P.K.I."/>
            <person name="Janitza P."/>
            <person name="Kern R."/>
            <person name="Heyl A."/>
            <person name="Rumpler F."/>
            <person name="Villalobos L.I.A.C."/>
            <person name="Clay J.M."/>
            <person name="Skokan R."/>
            <person name="Toyoda A."/>
            <person name="Suzuki Y."/>
            <person name="Kagoshima H."/>
            <person name="Schijlen E."/>
            <person name="Tajeshwar N."/>
            <person name="Catarino B."/>
            <person name="Hetherington A.J."/>
            <person name="Saltykova A."/>
            <person name="Bonnot C."/>
            <person name="Breuninger H."/>
            <person name="Symeonidi A."/>
            <person name="Radhakrishnan G.V."/>
            <person name="Van Nieuwerburgh F."/>
            <person name="Deforce D."/>
            <person name="Chang C."/>
            <person name="Karol K.G."/>
            <person name="Hedrich R."/>
            <person name="Ulvskov P."/>
            <person name="Glockner G."/>
            <person name="Delwiche C.F."/>
            <person name="Petrasek J."/>
            <person name="Van de Peer Y."/>
            <person name="Friml J."/>
            <person name="Beilby M."/>
            <person name="Dolan L."/>
            <person name="Kohara Y."/>
            <person name="Sugano S."/>
            <person name="Fujiyama A."/>
            <person name="Delaux P.-M."/>
            <person name="Quint M."/>
            <person name="TheiBen G."/>
            <person name="Hagemann M."/>
            <person name="Harholt J."/>
            <person name="Dunand C."/>
            <person name="Zachgo S."/>
            <person name="Langdale J."/>
            <person name="Maumus F."/>
            <person name="Straeten D.V.D."/>
            <person name="Gould S.B."/>
            <person name="Rensing S.A."/>
        </authorList>
    </citation>
    <scope>NUCLEOTIDE SEQUENCE [LARGE SCALE GENOMIC DNA]</scope>
    <source>
        <strain evidence="3 4">S276</strain>
    </source>
</reference>
<sequence>MSGSDHVDDRADNRRLTRSDALRVLHVFRTLDEGEERRLRAERRARALAAGLQEADKVSRERATAARAAAMANGASSAASSSASLSGNSGTQLGMPLSSTSSSGTSGSTGARQSSSQMAGSQFNPLTPRERELREIQQVERLRQKLEEGLKKATDREREIKSRAARLDTLEADKAALEGLDETCLSNPLKVLKNDMLSLHAHVDSRMDFMKSTLDQIVDALTKLGFRPPAQSSLPLTAMSGPFPVQVGTQPSGTSAAVSQTVASSSSGPAVIDASQQQPVPSQGQQQGQWYPKTPMKPPLAFSGERKDEELNTCLRTIPISVKAKRTLPKDEVVTAASYLEGKAAKWLDAVVVKAGYGRRMADWAKSLTLDQFMEMVEARWHNPQEAQRATDAINKLDQRKFKSVRELTTTVESLILVPGIDYSHQFLLTTFVRCFPENIRNLLASEARTVYHSFETLSRKALDLEATPGNAQPTSQSDSKKKKSPQEWKKGAKLIMVDSRDVTRGTPGAKPGWLKTLDIQLNDITAFVTDSAGVNVSAMQIFEEDETVKHIFWIRCVAHVMDLILEDIGSIGWVASRIAQARLVTKFFKRHSHAREALEKKTKLKLLLPAETRFGTNVIMIRRLLDLQTHLMQVVTEDPWRDTVWATRKVGQDAAEITTCVGSPPWWEDLRRLCNIMDPVMEMLQMLDSDTRQINKVLRRYEMMIASCLTACDSLTVTEQDEILEVFNRRRTMFRTPVHIAAMMLDPEFRDATLSDDDVMQQGLIAALVQFGYPEGSPQLIEVLTAIDKFHARERLFDNATTDRAMRSYEHPSSFWESKSRRFPHTAHFAMRILRVWTTASPCERAWSRWSFIHSKTRNRLEVGRAEKLVRCHWNLRLLDHPSLTEDAPHDRPDQFGKWVHYWQHLEDELPTDQQLVAGSGARLAATQEEMSVARERMHSVSRMGTERRLVQSDKRRRGRVRGRGGHGGRGGRSGRGRGGRGSAGGICPRSEQPGLRDEAMVDLIRFPRQHWDEGDFLYHSSDSDDEDFFCTAMPRGGEDDGKPNDDRPDDDDSDDGAGDGRDPRSLRRGGGTGGRGAVAPRDAARDGGGLDVVHGGGGSGGPQAEDTGAALERTRADVAMDAEQHAGVVVVDGGGSRDGQASPPHGSGYETRLSVSMDFMDTLVTSKSCKRHIFVIIYRFTKYARLIPMQETARTEYVIKLSKDNWVRDFGLPKTTISDRDVRFTSELWKKTAEQMGSQLQMTSGIIPKPTDKPNR</sequence>
<dbReference type="AlphaFoldDB" id="A0A388M3U7"/>
<accession>A0A388M3U7</accession>
<dbReference type="InterPro" id="IPR012337">
    <property type="entry name" value="RNaseH-like_sf"/>
</dbReference>
<dbReference type="GO" id="GO:0003676">
    <property type="term" value="F:nucleic acid binding"/>
    <property type="evidence" value="ECO:0007669"/>
    <property type="project" value="InterPro"/>
</dbReference>
<feature type="region of interest" description="Disordered" evidence="1">
    <location>
        <begin position="466"/>
        <end position="490"/>
    </location>
</feature>
<dbReference type="OrthoDB" id="3270520at2759"/>
<name>A0A388M3U7_CHABU</name>
<dbReference type="GO" id="GO:0015074">
    <property type="term" value="P:DNA integration"/>
    <property type="evidence" value="ECO:0007669"/>
    <property type="project" value="InterPro"/>
</dbReference>
<dbReference type="PROSITE" id="PS50994">
    <property type="entry name" value="INTEGRASE"/>
    <property type="match status" value="1"/>
</dbReference>
<dbReference type="InterPro" id="IPR008906">
    <property type="entry name" value="HATC_C_dom"/>
</dbReference>
<dbReference type="GO" id="GO:0046983">
    <property type="term" value="F:protein dimerization activity"/>
    <property type="evidence" value="ECO:0007669"/>
    <property type="project" value="InterPro"/>
</dbReference>
<feature type="compositionally biased region" description="Low complexity" evidence="1">
    <location>
        <begin position="275"/>
        <end position="289"/>
    </location>
</feature>
<proteinExistence type="predicted"/>
<dbReference type="Gramene" id="GBG89162">
    <property type="protein sequence ID" value="GBG89162"/>
    <property type="gene ID" value="CBR_g48869"/>
</dbReference>
<feature type="compositionally biased region" description="Low complexity" evidence="1">
    <location>
        <begin position="98"/>
        <end position="116"/>
    </location>
</feature>
<feature type="region of interest" description="Disordered" evidence="1">
    <location>
        <begin position="48"/>
        <end position="130"/>
    </location>
</feature>
<dbReference type="PANTHER" id="PTHR32166:SF123">
    <property type="entry name" value="BED-TYPE DOMAIN-CONTAINING PROTEIN"/>
    <property type="match status" value="1"/>
</dbReference>
<feature type="compositionally biased region" description="Gly residues" evidence="1">
    <location>
        <begin position="1088"/>
        <end position="1103"/>
    </location>
</feature>
<feature type="compositionally biased region" description="Acidic residues" evidence="1">
    <location>
        <begin position="1049"/>
        <end position="1059"/>
    </location>
</feature>
<evidence type="ECO:0000259" key="2">
    <source>
        <dbReference type="PROSITE" id="PS50994"/>
    </source>
</evidence>
<feature type="compositionally biased region" description="Basic and acidic residues" evidence="1">
    <location>
        <begin position="937"/>
        <end position="955"/>
    </location>
</feature>
<feature type="compositionally biased region" description="Low complexity" evidence="1">
    <location>
        <begin position="65"/>
        <end position="90"/>
    </location>
</feature>
<evidence type="ECO:0000313" key="4">
    <source>
        <dbReference type="Proteomes" id="UP000265515"/>
    </source>
</evidence>